<feature type="signal peptide" evidence="1">
    <location>
        <begin position="1"/>
        <end position="15"/>
    </location>
</feature>
<reference evidence="2 3" key="1">
    <citation type="journal article" date="2018" name="PLoS ONE">
        <title>The draft genome of Kipferlia bialata reveals reductive genome evolution in fornicate parasites.</title>
        <authorList>
            <person name="Tanifuji G."/>
            <person name="Takabayashi S."/>
            <person name="Kume K."/>
            <person name="Takagi M."/>
            <person name="Nakayama T."/>
            <person name="Kamikawa R."/>
            <person name="Inagaki Y."/>
            <person name="Hashimoto T."/>
        </authorList>
    </citation>
    <scope>NUCLEOTIDE SEQUENCE [LARGE SCALE GENOMIC DNA]</scope>
    <source>
        <strain evidence="2">NY0173</strain>
    </source>
</reference>
<protein>
    <submittedName>
        <fullName evidence="2">Uncharacterized protein</fullName>
    </submittedName>
</protein>
<feature type="chain" id="PRO_5017402877" evidence="1">
    <location>
        <begin position="16"/>
        <end position="30"/>
    </location>
</feature>
<name>A0A391NSZ2_9EUKA</name>
<keyword evidence="1" id="KW-0732">Signal</keyword>
<dbReference type="AlphaFoldDB" id="A0A391NSZ2"/>
<evidence type="ECO:0000313" key="2">
    <source>
        <dbReference type="EMBL" id="GCA63750.1"/>
    </source>
</evidence>
<keyword evidence="3" id="KW-1185">Reference proteome</keyword>
<comment type="caution">
    <text evidence="2">The sequence shown here is derived from an EMBL/GenBank/DDBJ whole genome shotgun (WGS) entry which is preliminary data.</text>
</comment>
<evidence type="ECO:0000256" key="1">
    <source>
        <dbReference type="SAM" id="SignalP"/>
    </source>
</evidence>
<sequence>FLLVLSLSCFTTLFTEVTSNSASANILLGV</sequence>
<dbReference type="EMBL" id="BDIP01004871">
    <property type="protein sequence ID" value="GCA63750.1"/>
    <property type="molecule type" value="Genomic_DNA"/>
</dbReference>
<feature type="non-terminal residue" evidence="2">
    <location>
        <position position="1"/>
    </location>
</feature>
<organism evidence="2 3">
    <name type="scientific">Kipferlia bialata</name>
    <dbReference type="NCBI Taxonomy" id="797122"/>
    <lineage>
        <taxon>Eukaryota</taxon>
        <taxon>Metamonada</taxon>
        <taxon>Carpediemonas-like organisms</taxon>
        <taxon>Kipferlia</taxon>
    </lineage>
</organism>
<accession>A0A391NSZ2</accession>
<proteinExistence type="predicted"/>
<evidence type="ECO:0000313" key="3">
    <source>
        <dbReference type="Proteomes" id="UP000265618"/>
    </source>
</evidence>
<dbReference type="Proteomes" id="UP000265618">
    <property type="component" value="Unassembled WGS sequence"/>
</dbReference>
<gene>
    <name evidence="2" type="ORF">KIPB_011702</name>
</gene>